<feature type="region of interest" description="Disordered" evidence="1">
    <location>
        <begin position="1572"/>
        <end position="1599"/>
    </location>
</feature>
<proteinExistence type="predicted"/>
<evidence type="ECO:0000313" key="2">
    <source>
        <dbReference type="EMBL" id="DAD92598.1"/>
    </source>
</evidence>
<reference evidence="2" key="1">
    <citation type="journal article" date="2021" name="Proc. Natl. Acad. Sci. U.S.A.">
        <title>A Catalog of Tens of Thousands of Viruses from Human Metagenomes Reveals Hidden Associations with Chronic Diseases.</title>
        <authorList>
            <person name="Tisza M.J."/>
            <person name="Buck C.B."/>
        </authorList>
    </citation>
    <scope>NUCLEOTIDE SEQUENCE</scope>
    <source>
        <strain evidence="2">CtSxd6</strain>
    </source>
</reference>
<protein>
    <submittedName>
        <fullName evidence="2">Matrixin</fullName>
    </submittedName>
</protein>
<organism evidence="2">
    <name type="scientific">Caudovirales sp. ctSxd6</name>
    <dbReference type="NCBI Taxonomy" id="2826774"/>
    <lineage>
        <taxon>Viruses</taxon>
        <taxon>Duplodnaviria</taxon>
        <taxon>Heunggongvirae</taxon>
        <taxon>Uroviricota</taxon>
        <taxon>Caudoviricetes</taxon>
    </lineage>
</organism>
<feature type="region of interest" description="Disordered" evidence="1">
    <location>
        <begin position="737"/>
        <end position="769"/>
    </location>
</feature>
<evidence type="ECO:0000256" key="1">
    <source>
        <dbReference type="SAM" id="MobiDB-lite"/>
    </source>
</evidence>
<name>A0A8S5ND16_9CAUD</name>
<feature type="region of interest" description="Disordered" evidence="1">
    <location>
        <begin position="15"/>
        <end position="47"/>
    </location>
</feature>
<accession>A0A8S5ND16</accession>
<dbReference type="EMBL" id="BK015140">
    <property type="protein sequence ID" value="DAD92598.1"/>
    <property type="molecule type" value="Genomic_DNA"/>
</dbReference>
<sequence length="1599" mass="174268">MKQTVWIDPRESWDKGWEPYQVKPKAAQTGSSQAAAPAPLDLPNSRQALDTRETVEAQVAQGDKDYHETNEQPYGWEGFKDKAAAGFRQAVIPKTIGLAYETYEYGLKAAFQRDWGPAAPLALTPEMLNGRTEAEVDELESAWNNEHAAYILERQNADRQDLQIMSRGSTTQKLLAPMAGGAVDGLLGFPAGALGRAIGSGIGRHMIKTGSTVANAAAVSRVAGGVSGTLLGGAVPEAITMGYDPNRDWSDVLAATFFDAGGVVGAVRGSAKVQASAKEIADRVANLTMEPTPDLHLPSDGHPDAIGVQAAQAVQTRMAEAQVNPEVVAMGKGLEDVSYLSDHELKNLGVHTYDSPEGRRYFGRDTTVWDLPEGYTDSRNGHKSVGDLPWPEAPDTQNAAFTTDHVNSNPVEVAEAALRSEQQFDRYLEAAKEKGLTHAQALIAYREKRYPKLAGREWTTTDNVVHPKGMDPDLVDAVKTIRDEFFRKGEMTLLDNMVTRDGSWGEHLGMGKHLNLAIDTKAVTSRLDQLEVVLHEMGHSLAIGGIGNVPLEIRKEWGKAAGAVFNAMAERGGASKAAALRFGLGTFNYKNALRHPDARSTALFNILAEDTTKEGARKASKYWGNFDEITAQQFVKYVQRRYDEIVYQGKKKPGQYLPSKAIAEYMFKAVKSLVTLFRRVLKEDATEANVAKAADAFFGALTDARRAGKQGTHLAPSAVSEAADSMLEVMRDTRLYDKDGTGYTAPEQPKSPTPGSGGSGPAAKDSEEAPLPKHTFSAQGRLYGLENLPQKNQGDVATAIMVDKVVQRAAQEAPERIEQSNARTSKLLGSKYAGKIGESLISATQVMLKSKNPVVRWAAATLGESPSNLTGRRNNTTAAIHKYRLEREILGNSLYRLRKAQAAWLKEKGKHPAFSLFSSEGANKFNEELQYWLHETHKAGEIPDELDSPAIREAIMALADGHQRANEAELKYGVVGTQEELPPSLGYMQRVLDPEKIKNITVEQRQKLTAAIRAQLQDIGFSPEVSDNVSKAYLTRALDARGGVFAPQEAALNSPAAVRTIQDILKKDGYSPEEIETITGPLLNTKERHFSRKLALDEHMDLGDGITLGSLMWNDHQAMLRDRARTSAGWSAMAAQGIYGYSGMEAVVKAAAQGVGDQAASRAELDALRQLVSEVSSVPLEGMYYSAALDTLVSANAVLRLGGLAWTQVAEVLNIANQVGGLNTLKSIPEVPRLVKEIKASVKGAKMSTNPVLGELENYMGHTFGTDGYFMASPWDTNGKNRDIRGTEETSKTLRLLNAVGHIQGVIGGHRIIMATQQRMAAELTVEQALNRVLKLDAPDTWLKDIGIEGDLWEQLKDAVPRVTDVGADGKVTYFHARHLSPELLDQLSTVVHRSVNQMIQGTFAGERGIYVHNSVWRAALQFRGYSITALEKQLGRQVGNYGYARVGLMTAANMAMAMPVVALRVLVASLGRRDQEEYLEKMLSPSELIQKSTQYVAYPGLASDILDVIQDVTGDNPYQSKALGDRAAPSLGVVNDIYSLTNDPSKITKLVPGGTLPFVIPFMNMLRQEIKPPRSHMTPSEKAAARHKRKEAKKETKD</sequence>